<dbReference type="PANTHER" id="PTHR38593:SF1">
    <property type="entry name" value="BLR2558 PROTEIN"/>
    <property type="match status" value="1"/>
</dbReference>
<dbReference type="AlphaFoldDB" id="A0A1L3EX11"/>
<accession>A0A1L3EX11</accession>
<dbReference type="EMBL" id="CP017480">
    <property type="protein sequence ID" value="APG05557.1"/>
    <property type="molecule type" value="Genomic_DNA"/>
</dbReference>
<evidence type="ECO:0000313" key="4">
    <source>
        <dbReference type="Proteomes" id="UP000182987"/>
    </source>
</evidence>
<organism evidence="3 4">
    <name type="scientific">Luteibacter rhizovicinus DSM 16549</name>
    <dbReference type="NCBI Taxonomy" id="1440763"/>
    <lineage>
        <taxon>Bacteria</taxon>
        <taxon>Pseudomonadati</taxon>
        <taxon>Pseudomonadota</taxon>
        <taxon>Gammaproteobacteria</taxon>
        <taxon>Lysobacterales</taxon>
        <taxon>Rhodanobacteraceae</taxon>
        <taxon>Luteibacter</taxon>
    </lineage>
</organism>
<dbReference type="InterPro" id="IPR025419">
    <property type="entry name" value="DUF4142"/>
</dbReference>
<dbReference type="RefSeq" id="WP_046967748.1">
    <property type="nucleotide sequence ID" value="NZ_CP017480.1"/>
</dbReference>
<evidence type="ECO:0000256" key="1">
    <source>
        <dbReference type="SAM" id="SignalP"/>
    </source>
</evidence>
<sequence>MTQRRLFTLALATAALFPVAGVAFAQTAAADHPMSASSSESAADTNFVKMASAAGLAEVSLGKIGAEKGQSDAVKTFGQTMVDDHTKAGDELKSIASGKSIPTATAPMPADVKAASAIEKKDGAAFDAAFKTKMVADHEKVIKLFTQESTSGKDADLKAFATKTLPTLKHHLEMAKALPSAK</sequence>
<dbReference type="OrthoDB" id="118677at2"/>
<feature type="chain" id="PRO_5009853247" description="DUF4142 domain-containing protein" evidence="1">
    <location>
        <begin position="26"/>
        <end position="182"/>
    </location>
</feature>
<dbReference type="STRING" id="1440763.BJI69_17715"/>
<feature type="signal peptide" evidence="1">
    <location>
        <begin position="1"/>
        <end position="25"/>
    </location>
</feature>
<dbReference type="PANTHER" id="PTHR38593">
    <property type="entry name" value="BLR2558 PROTEIN"/>
    <property type="match status" value="1"/>
</dbReference>
<dbReference type="KEGG" id="lrz:BJI69_17715"/>
<gene>
    <name evidence="3" type="ORF">BJI69_17715</name>
</gene>
<dbReference type="InterPro" id="IPR012347">
    <property type="entry name" value="Ferritin-like"/>
</dbReference>
<dbReference type="Pfam" id="PF13628">
    <property type="entry name" value="DUF4142"/>
    <property type="match status" value="1"/>
</dbReference>
<keyword evidence="4" id="KW-1185">Reference proteome</keyword>
<name>A0A1L3EX11_9GAMM</name>
<dbReference type="Proteomes" id="UP000182987">
    <property type="component" value="Chromosome"/>
</dbReference>
<proteinExistence type="predicted"/>
<evidence type="ECO:0000313" key="3">
    <source>
        <dbReference type="EMBL" id="APG05557.1"/>
    </source>
</evidence>
<reference evidence="4" key="1">
    <citation type="submission" date="2016-09" db="EMBL/GenBank/DDBJ databases">
        <authorList>
            <person name="Lysoe E."/>
        </authorList>
    </citation>
    <scope>NUCLEOTIDE SEQUENCE [LARGE SCALE GENOMIC DNA]</scope>
    <source>
        <strain evidence="4">LJ96T</strain>
    </source>
</reference>
<protein>
    <recommendedName>
        <fullName evidence="2">DUF4142 domain-containing protein</fullName>
    </recommendedName>
</protein>
<evidence type="ECO:0000259" key="2">
    <source>
        <dbReference type="Pfam" id="PF13628"/>
    </source>
</evidence>
<feature type="domain" description="DUF4142" evidence="2">
    <location>
        <begin position="43"/>
        <end position="178"/>
    </location>
</feature>
<keyword evidence="1" id="KW-0732">Signal</keyword>
<dbReference type="Gene3D" id="1.20.1260.10">
    <property type="match status" value="1"/>
</dbReference>